<dbReference type="GeneID" id="39601976"/>
<feature type="domain" description="Protein kinase" evidence="5">
    <location>
        <begin position="1"/>
        <end position="322"/>
    </location>
</feature>
<name>A0A443I3R2_BYSSP</name>
<dbReference type="SUPFAM" id="SSF56112">
    <property type="entry name" value="Protein kinase-like (PK-like)"/>
    <property type="match status" value="1"/>
</dbReference>
<dbReference type="PROSITE" id="PS50011">
    <property type="entry name" value="PROTEIN_KINASE_DOM"/>
    <property type="match status" value="1"/>
</dbReference>
<gene>
    <name evidence="6" type="ORF">C8Q69DRAFT_505350</name>
</gene>
<dbReference type="InterPro" id="IPR000719">
    <property type="entry name" value="Prot_kinase_dom"/>
</dbReference>
<accession>A0A443I3R2</accession>
<evidence type="ECO:0000256" key="1">
    <source>
        <dbReference type="ARBA" id="ARBA00022527"/>
    </source>
</evidence>
<dbReference type="InterPro" id="IPR011009">
    <property type="entry name" value="Kinase-like_dom_sf"/>
</dbReference>
<keyword evidence="6" id="KW-0418">Kinase</keyword>
<dbReference type="GO" id="GO:0005524">
    <property type="term" value="F:ATP binding"/>
    <property type="evidence" value="ECO:0007669"/>
    <property type="project" value="UniProtKB-KW"/>
</dbReference>
<proteinExistence type="predicted"/>
<reference evidence="6 7" key="1">
    <citation type="journal article" date="2018" name="Front. Microbiol.">
        <title>Genomic and genetic insights into a cosmopolitan fungus, Paecilomyces variotii (Eurotiales).</title>
        <authorList>
            <person name="Urquhart A.S."/>
            <person name="Mondo S.J."/>
            <person name="Makela M.R."/>
            <person name="Hane J.K."/>
            <person name="Wiebenga A."/>
            <person name="He G."/>
            <person name="Mihaltcheva S."/>
            <person name="Pangilinan J."/>
            <person name="Lipzen A."/>
            <person name="Barry K."/>
            <person name="de Vries R.P."/>
            <person name="Grigoriev I.V."/>
            <person name="Idnurm A."/>
        </authorList>
    </citation>
    <scope>NUCLEOTIDE SEQUENCE [LARGE SCALE GENOMIC DNA]</scope>
    <source>
        <strain evidence="6 7">CBS 101075</strain>
    </source>
</reference>
<keyword evidence="2" id="KW-0547">Nucleotide-binding</keyword>
<comment type="caution">
    <text evidence="6">The sequence shown here is derived from an EMBL/GenBank/DDBJ whole genome shotgun (WGS) entry which is preliminary data.</text>
</comment>
<evidence type="ECO:0000256" key="3">
    <source>
        <dbReference type="ARBA" id="ARBA00022840"/>
    </source>
</evidence>
<keyword evidence="3" id="KW-0067">ATP-binding</keyword>
<evidence type="ECO:0000313" key="6">
    <source>
        <dbReference type="EMBL" id="RWQ98733.1"/>
    </source>
</evidence>
<evidence type="ECO:0000256" key="2">
    <source>
        <dbReference type="ARBA" id="ARBA00022741"/>
    </source>
</evidence>
<sequence length="328" mass="37309">MVNHWPSKTPAFTLLVDLSGRLSLTESRPLNQSTGPVVIKTAPKLRLENERTVLSHLRNQPYIRQLVDEIPESESNPPGLVLKRLDDNLLEAADVKRLKRGEVRPIARDILKGLKALHEAGWVHTDIKPDNILVNYGKGLLRFSTVQLGDCGHSCRDTPIESTDSHRRPVNRHTIGAALYRSPEAMLNLPWDTSTDIWSFGVTITTLLRGPEHHIFSPSFNISPSDETYPFHVLIRQIKEFGAFPSSYSTDPIDAERMSVMNYIQNHMLRIKLAEAWSPVVEEDEESELGMTREDREFIGKILKMDPRERPTAQELLNDRWLGPESED</sequence>
<protein>
    <submittedName>
        <fullName evidence="6">Kinase-like domain-containing protein</fullName>
    </submittedName>
</protein>
<keyword evidence="7" id="KW-1185">Reference proteome</keyword>
<dbReference type="Proteomes" id="UP000283841">
    <property type="component" value="Unassembled WGS sequence"/>
</dbReference>
<dbReference type="STRING" id="264951.A0A443I3R2"/>
<dbReference type="AlphaFoldDB" id="A0A443I3R2"/>
<keyword evidence="1" id="KW-0723">Serine/threonine-protein kinase</keyword>
<dbReference type="GO" id="GO:0004674">
    <property type="term" value="F:protein serine/threonine kinase activity"/>
    <property type="evidence" value="ECO:0007669"/>
    <property type="project" value="UniProtKB-KW"/>
</dbReference>
<feature type="region of interest" description="Disordered" evidence="4">
    <location>
        <begin position="302"/>
        <end position="328"/>
    </location>
</feature>
<keyword evidence="6" id="KW-0808">Transferase</keyword>
<dbReference type="VEuPathDB" id="FungiDB:C8Q69DRAFT_505350"/>
<dbReference type="RefSeq" id="XP_028488378.1">
    <property type="nucleotide sequence ID" value="XM_028632699.1"/>
</dbReference>
<feature type="compositionally biased region" description="Basic and acidic residues" evidence="4">
    <location>
        <begin position="302"/>
        <end position="312"/>
    </location>
</feature>
<evidence type="ECO:0000256" key="4">
    <source>
        <dbReference type="SAM" id="MobiDB-lite"/>
    </source>
</evidence>
<dbReference type="InterPro" id="IPR050117">
    <property type="entry name" value="MAPK"/>
</dbReference>
<dbReference type="Pfam" id="PF00069">
    <property type="entry name" value="Pkinase"/>
    <property type="match status" value="1"/>
</dbReference>
<organism evidence="6 7">
    <name type="scientific">Byssochlamys spectabilis</name>
    <name type="common">Paecilomyces variotii</name>
    <dbReference type="NCBI Taxonomy" id="264951"/>
    <lineage>
        <taxon>Eukaryota</taxon>
        <taxon>Fungi</taxon>
        <taxon>Dikarya</taxon>
        <taxon>Ascomycota</taxon>
        <taxon>Pezizomycotina</taxon>
        <taxon>Eurotiomycetes</taxon>
        <taxon>Eurotiomycetidae</taxon>
        <taxon>Eurotiales</taxon>
        <taxon>Thermoascaceae</taxon>
        <taxon>Paecilomyces</taxon>
    </lineage>
</organism>
<dbReference type="EMBL" id="RCNU01000002">
    <property type="protein sequence ID" value="RWQ98733.1"/>
    <property type="molecule type" value="Genomic_DNA"/>
</dbReference>
<dbReference type="SMART" id="SM00220">
    <property type="entry name" value="S_TKc"/>
    <property type="match status" value="1"/>
</dbReference>
<evidence type="ECO:0000313" key="7">
    <source>
        <dbReference type="Proteomes" id="UP000283841"/>
    </source>
</evidence>
<dbReference type="PANTHER" id="PTHR24055">
    <property type="entry name" value="MITOGEN-ACTIVATED PROTEIN KINASE"/>
    <property type="match status" value="1"/>
</dbReference>
<dbReference type="Gene3D" id="1.10.510.10">
    <property type="entry name" value="Transferase(Phosphotransferase) domain 1"/>
    <property type="match status" value="1"/>
</dbReference>
<evidence type="ECO:0000259" key="5">
    <source>
        <dbReference type="PROSITE" id="PS50011"/>
    </source>
</evidence>